<gene>
    <name evidence="1" type="ORF">P8935_24190</name>
</gene>
<accession>A0AAU7DKN7</accession>
<dbReference type="RefSeq" id="WP_348262878.1">
    <property type="nucleotide sequence ID" value="NZ_CP121196.1"/>
</dbReference>
<protein>
    <submittedName>
        <fullName evidence="1">Uncharacterized protein</fullName>
    </submittedName>
</protein>
<evidence type="ECO:0000313" key="1">
    <source>
        <dbReference type="EMBL" id="XBH17653.1"/>
    </source>
</evidence>
<dbReference type="EMBL" id="CP121196">
    <property type="protein sequence ID" value="XBH17653.1"/>
    <property type="molecule type" value="Genomic_DNA"/>
</dbReference>
<sequence length="72" mass="8581">MPHNRDDMYYHPPGTTRYDMQFKSGALENGATETEISGRQPADIRWLWVVEQNRYAMPEEIRNLCKQVYQVF</sequence>
<proteinExistence type="predicted"/>
<reference evidence="1" key="1">
    <citation type="submission" date="2023-03" db="EMBL/GenBank/DDBJ databases">
        <title>Edaphobacter sp.</title>
        <authorList>
            <person name="Huber K.J."/>
            <person name="Papendorf J."/>
            <person name="Pilke C."/>
            <person name="Bunk B."/>
            <person name="Sproeer C."/>
            <person name="Pester M."/>
        </authorList>
    </citation>
    <scope>NUCLEOTIDE SEQUENCE</scope>
    <source>
        <strain evidence="1">DSM 110680</strain>
    </source>
</reference>
<organism evidence="1">
    <name type="scientific">Telmatobacter sp. DSM 110680</name>
    <dbReference type="NCBI Taxonomy" id="3036704"/>
    <lineage>
        <taxon>Bacteria</taxon>
        <taxon>Pseudomonadati</taxon>
        <taxon>Acidobacteriota</taxon>
        <taxon>Terriglobia</taxon>
        <taxon>Terriglobales</taxon>
        <taxon>Acidobacteriaceae</taxon>
        <taxon>Telmatobacter</taxon>
    </lineage>
</organism>
<name>A0AAU7DKN7_9BACT</name>
<dbReference type="AlphaFoldDB" id="A0AAU7DKN7"/>